<sequence length="154" mass="17067">MVTFYVCLHVVRRHPVMSTVPRLKAPTSISMRIRLSIAARNRTFSRAARRVRPRIDLVLERIATAELNDPTWSTVLLGVTDEFAQNRCDTIPNNDDVLQLQTGFPAMEDLTPANDAAILAGFLAQIKTAIHHCGLTAADTEHLYAIISENNSDG</sequence>
<reference evidence="1 2" key="1">
    <citation type="submission" date="2019-02" db="EMBL/GenBank/DDBJ databases">
        <title>Deep-cultivation of Planctomycetes and their phenomic and genomic characterization uncovers novel biology.</title>
        <authorList>
            <person name="Wiegand S."/>
            <person name="Jogler M."/>
            <person name="Boedeker C."/>
            <person name="Pinto D."/>
            <person name="Vollmers J."/>
            <person name="Rivas-Marin E."/>
            <person name="Kohn T."/>
            <person name="Peeters S.H."/>
            <person name="Heuer A."/>
            <person name="Rast P."/>
            <person name="Oberbeckmann S."/>
            <person name="Bunk B."/>
            <person name="Jeske O."/>
            <person name="Meyerdierks A."/>
            <person name="Storesund J.E."/>
            <person name="Kallscheuer N."/>
            <person name="Luecker S."/>
            <person name="Lage O.M."/>
            <person name="Pohl T."/>
            <person name="Merkel B.J."/>
            <person name="Hornburger P."/>
            <person name="Mueller R.-W."/>
            <person name="Bruemmer F."/>
            <person name="Labrenz M."/>
            <person name="Spormann A.M."/>
            <person name="Op Den Camp H."/>
            <person name="Overmann J."/>
            <person name="Amann R."/>
            <person name="Jetten M.S.M."/>
            <person name="Mascher T."/>
            <person name="Medema M.H."/>
            <person name="Devos D.P."/>
            <person name="Kaster A.-K."/>
            <person name="Ovreas L."/>
            <person name="Rohde M."/>
            <person name="Galperin M.Y."/>
            <person name="Jogler C."/>
        </authorList>
    </citation>
    <scope>NUCLEOTIDE SEQUENCE [LARGE SCALE GENOMIC DNA]</scope>
    <source>
        <strain evidence="1 2">Poly59</strain>
    </source>
</reference>
<gene>
    <name evidence="1" type="ORF">Poly59_31100</name>
</gene>
<name>A0A5C6ERF3_9BACT</name>
<comment type="caution">
    <text evidence="1">The sequence shown here is derived from an EMBL/GenBank/DDBJ whole genome shotgun (WGS) entry which is preliminary data.</text>
</comment>
<dbReference type="EMBL" id="SJPX01000003">
    <property type="protein sequence ID" value="TWU51518.1"/>
    <property type="molecule type" value="Genomic_DNA"/>
</dbReference>
<evidence type="ECO:0000313" key="2">
    <source>
        <dbReference type="Proteomes" id="UP000317977"/>
    </source>
</evidence>
<evidence type="ECO:0000313" key="1">
    <source>
        <dbReference type="EMBL" id="TWU51518.1"/>
    </source>
</evidence>
<dbReference type="AlphaFoldDB" id="A0A5C6ERF3"/>
<proteinExistence type="predicted"/>
<accession>A0A5C6ERF3</accession>
<organism evidence="1 2">
    <name type="scientific">Rubripirellula reticaptiva</name>
    <dbReference type="NCBI Taxonomy" id="2528013"/>
    <lineage>
        <taxon>Bacteria</taxon>
        <taxon>Pseudomonadati</taxon>
        <taxon>Planctomycetota</taxon>
        <taxon>Planctomycetia</taxon>
        <taxon>Pirellulales</taxon>
        <taxon>Pirellulaceae</taxon>
        <taxon>Rubripirellula</taxon>
    </lineage>
</organism>
<keyword evidence="2" id="KW-1185">Reference proteome</keyword>
<protein>
    <submittedName>
        <fullName evidence="1">Uncharacterized protein</fullName>
    </submittedName>
</protein>
<dbReference type="Proteomes" id="UP000317977">
    <property type="component" value="Unassembled WGS sequence"/>
</dbReference>